<name>A0A4R7VP23_9PSEU</name>
<protein>
    <submittedName>
        <fullName evidence="1">Uncharacterized protein</fullName>
    </submittedName>
</protein>
<evidence type="ECO:0000313" key="1">
    <source>
        <dbReference type="EMBL" id="TDV51019.1"/>
    </source>
</evidence>
<dbReference type="Proteomes" id="UP000294927">
    <property type="component" value="Unassembled WGS sequence"/>
</dbReference>
<dbReference type="RefSeq" id="WP_133904222.1">
    <property type="nucleotide sequence ID" value="NZ_SOCP01000006.1"/>
</dbReference>
<dbReference type="OrthoDB" id="3629012at2"/>
<comment type="caution">
    <text evidence="1">The sequence shown here is derived from an EMBL/GenBank/DDBJ whole genome shotgun (WGS) entry which is preliminary data.</text>
</comment>
<dbReference type="AlphaFoldDB" id="A0A4R7VP23"/>
<reference evidence="1 2" key="1">
    <citation type="submission" date="2019-03" db="EMBL/GenBank/DDBJ databases">
        <title>Genomic Encyclopedia of Archaeal and Bacterial Type Strains, Phase II (KMG-II): from individual species to whole genera.</title>
        <authorList>
            <person name="Goeker M."/>
        </authorList>
    </citation>
    <scope>NUCLEOTIDE SEQUENCE [LARGE SCALE GENOMIC DNA]</scope>
    <source>
        <strain evidence="1 2">DSM 45499</strain>
    </source>
</reference>
<keyword evidence="2" id="KW-1185">Reference proteome</keyword>
<organism evidence="1 2">
    <name type="scientific">Actinophytocola oryzae</name>
    <dbReference type="NCBI Taxonomy" id="502181"/>
    <lineage>
        <taxon>Bacteria</taxon>
        <taxon>Bacillati</taxon>
        <taxon>Actinomycetota</taxon>
        <taxon>Actinomycetes</taxon>
        <taxon>Pseudonocardiales</taxon>
        <taxon>Pseudonocardiaceae</taxon>
    </lineage>
</organism>
<proteinExistence type="predicted"/>
<accession>A0A4R7VP23</accession>
<evidence type="ECO:0000313" key="2">
    <source>
        <dbReference type="Proteomes" id="UP000294927"/>
    </source>
</evidence>
<sequence>MVDVQWWRSTYDNRVHAFGNEEAGRDFGEALCEHSVPNSRIECTDDGERCLACMLIFGDLLADTYGDSVWRAS</sequence>
<gene>
    <name evidence="1" type="ORF">CLV71_106365</name>
</gene>
<dbReference type="EMBL" id="SOCP01000006">
    <property type="protein sequence ID" value="TDV51019.1"/>
    <property type="molecule type" value="Genomic_DNA"/>
</dbReference>